<dbReference type="EMBL" id="FQ311873">
    <property type="protein sequence ID" value="CBS91011.1"/>
    <property type="molecule type" value="Genomic_DNA"/>
</dbReference>
<gene>
    <name evidence="2" type="ordered locus">AZOLI_p50001</name>
</gene>
<geneLocation type="plasmid" evidence="2 3">
    <name>AZO_p5</name>
</geneLocation>
<keyword evidence="2" id="KW-0614">Plasmid</keyword>
<proteinExistence type="predicted"/>
<dbReference type="KEGG" id="ali:AZOLI_p50001"/>
<reference evidence="3" key="1">
    <citation type="journal article" date="2011" name="PLoS Genet.">
        <title>Azospirillum genomes reveal transition of bacteria from aquatic to terrestrial environments.</title>
        <authorList>
            <person name="Wisniewski-Dye F."/>
            <person name="Borziak K."/>
            <person name="Khalsa-Moyers G."/>
            <person name="Alexandre G."/>
            <person name="Sukharnikov L.O."/>
            <person name="Wuichet K."/>
            <person name="Hurst G.B."/>
            <person name="McDonald W.H."/>
            <person name="Robertson J.S."/>
            <person name="Barbe V."/>
            <person name="Calteau A."/>
            <person name="Rouy Z."/>
            <person name="Mangenot S."/>
            <person name="Prigent-Combaret C."/>
            <person name="Normand P."/>
            <person name="Boyer M."/>
            <person name="Siguier P."/>
            <person name="Dessaux Y."/>
            <person name="Elmerich C."/>
            <person name="Condemine G."/>
            <person name="Krishnen G."/>
            <person name="Kennedy I."/>
            <person name="Paterson A.H."/>
            <person name="Gonzalez V."/>
            <person name="Mavingui P."/>
            <person name="Zhulin I.B."/>
        </authorList>
    </citation>
    <scope>NUCLEOTIDE SEQUENCE [LARGE SCALE GENOMIC DNA]</scope>
    <source>
        <strain evidence="3">4B</strain>
    </source>
</reference>
<evidence type="ECO:0000313" key="2">
    <source>
        <dbReference type="EMBL" id="CBS91011.1"/>
    </source>
</evidence>
<dbReference type="AlphaFoldDB" id="G7ZHM8"/>
<name>G7ZHM8_AZOL4</name>
<keyword evidence="3" id="KW-1185">Reference proteome</keyword>
<protein>
    <submittedName>
        <fullName evidence="2">Uncharacterized protein</fullName>
    </submittedName>
</protein>
<dbReference type="Proteomes" id="UP000005667">
    <property type="component" value="Plasmid AZO_p5"/>
</dbReference>
<evidence type="ECO:0000313" key="3">
    <source>
        <dbReference type="Proteomes" id="UP000005667"/>
    </source>
</evidence>
<organism evidence="2 3">
    <name type="scientific">Azospirillum lipoferum (strain 4B)</name>
    <dbReference type="NCBI Taxonomy" id="862719"/>
    <lineage>
        <taxon>Bacteria</taxon>
        <taxon>Pseudomonadati</taxon>
        <taxon>Pseudomonadota</taxon>
        <taxon>Alphaproteobacteria</taxon>
        <taxon>Rhodospirillales</taxon>
        <taxon>Azospirillaceae</taxon>
        <taxon>Azospirillum</taxon>
    </lineage>
</organism>
<sequence>MARPRGATGSLWPTFVSARLVSLAVRRAYAIALDERFPTALSPPSRASVTLWEATAPVKLPAMQGPGPGSRATVRCQRLQGWYFKVGSTRAGAQASKPPTYPTHEVPSTTAKL</sequence>
<feature type="region of interest" description="Disordered" evidence="1">
    <location>
        <begin position="89"/>
        <end position="113"/>
    </location>
</feature>
<evidence type="ECO:0000256" key="1">
    <source>
        <dbReference type="SAM" id="MobiDB-lite"/>
    </source>
</evidence>
<dbReference type="HOGENOM" id="CLU_2128340_0_0_5"/>
<accession>G7ZHM8</accession>